<dbReference type="SUPFAM" id="SSF52172">
    <property type="entry name" value="CheY-like"/>
    <property type="match status" value="1"/>
</dbReference>
<dbReference type="InterPro" id="IPR036388">
    <property type="entry name" value="WH-like_DNA-bd_sf"/>
</dbReference>
<evidence type="ECO:0000313" key="6">
    <source>
        <dbReference type="EMBL" id="TXL62101.1"/>
    </source>
</evidence>
<dbReference type="EMBL" id="VDUX01000002">
    <property type="protein sequence ID" value="TXL62101.1"/>
    <property type="molecule type" value="Genomic_DNA"/>
</dbReference>
<evidence type="ECO:0000259" key="5">
    <source>
        <dbReference type="PROSITE" id="PS50921"/>
    </source>
</evidence>
<name>A0A5C8NMQ0_9ACTN</name>
<protein>
    <submittedName>
        <fullName evidence="6">ANTAR domain-containing protein</fullName>
    </submittedName>
</protein>
<dbReference type="InterPro" id="IPR012074">
    <property type="entry name" value="GAF_ANTAR"/>
</dbReference>
<comment type="caution">
    <text evidence="6">The sequence shown here is derived from an EMBL/GenBank/DDBJ whole genome shotgun (WGS) entry which is preliminary data.</text>
</comment>
<organism evidence="6 7">
    <name type="scientific">Aeromicrobium terrae</name>
    <dbReference type="NCBI Taxonomy" id="2498846"/>
    <lineage>
        <taxon>Bacteria</taxon>
        <taxon>Bacillati</taxon>
        <taxon>Actinomycetota</taxon>
        <taxon>Actinomycetes</taxon>
        <taxon>Propionibacteriales</taxon>
        <taxon>Nocardioidaceae</taxon>
        <taxon>Aeromicrobium</taxon>
    </lineage>
</organism>
<accession>A0A5C8NMQ0</accession>
<dbReference type="AlphaFoldDB" id="A0A5C8NMQ0"/>
<dbReference type="OrthoDB" id="7466251at2"/>
<dbReference type="SMART" id="SM01012">
    <property type="entry name" value="ANTAR"/>
    <property type="match status" value="1"/>
</dbReference>
<keyword evidence="3" id="KW-0805">Transcription regulation</keyword>
<keyword evidence="7" id="KW-1185">Reference proteome</keyword>
<keyword evidence="1" id="KW-0808">Transferase</keyword>
<dbReference type="GO" id="GO:0003723">
    <property type="term" value="F:RNA binding"/>
    <property type="evidence" value="ECO:0007669"/>
    <property type="project" value="InterPro"/>
</dbReference>
<reference evidence="6 7" key="1">
    <citation type="submission" date="2019-06" db="EMBL/GenBank/DDBJ databases">
        <title>Aeromicrobium sp. nov., isolated from a maize field.</title>
        <authorList>
            <person name="Lin S.-Y."/>
            <person name="Tsai C.-F."/>
            <person name="Young C.-C."/>
        </authorList>
    </citation>
    <scope>NUCLEOTIDE SEQUENCE [LARGE SCALE GENOMIC DNA]</scope>
    <source>
        <strain evidence="6 7">CC-CFT486</strain>
    </source>
</reference>
<dbReference type="SUPFAM" id="SSF55781">
    <property type="entry name" value="GAF domain-like"/>
    <property type="match status" value="1"/>
</dbReference>
<dbReference type="Proteomes" id="UP000321571">
    <property type="component" value="Unassembled WGS sequence"/>
</dbReference>
<proteinExistence type="predicted"/>
<dbReference type="InterPro" id="IPR005561">
    <property type="entry name" value="ANTAR"/>
</dbReference>
<dbReference type="RefSeq" id="WP_147684454.1">
    <property type="nucleotide sequence ID" value="NZ_VDUX01000002.1"/>
</dbReference>
<evidence type="ECO:0000256" key="3">
    <source>
        <dbReference type="ARBA" id="ARBA00023015"/>
    </source>
</evidence>
<dbReference type="PROSITE" id="PS50921">
    <property type="entry name" value="ANTAR"/>
    <property type="match status" value="1"/>
</dbReference>
<dbReference type="InterPro" id="IPR011006">
    <property type="entry name" value="CheY-like_superfamily"/>
</dbReference>
<evidence type="ECO:0000256" key="1">
    <source>
        <dbReference type="ARBA" id="ARBA00022679"/>
    </source>
</evidence>
<keyword evidence="2" id="KW-0418">Kinase</keyword>
<dbReference type="Gene3D" id="1.10.10.10">
    <property type="entry name" value="Winged helix-like DNA-binding domain superfamily/Winged helix DNA-binding domain"/>
    <property type="match status" value="1"/>
</dbReference>
<keyword evidence="4" id="KW-0804">Transcription</keyword>
<dbReference type="Pfam" id="PF03861">
    <property type="entry name" value="ANTAR"/>
    <property type="match status" value="1"/>
</dbReference>
<evidence type="ECO:0000256" key="4">
    <source>
        <dbReference type="ARBA" id="ARBA00023163"/>
    </source>
</evidence>
<sequence>MTLNDLIASMAMELHDAETPAETADTIASYARLSVAADGAGLMVVRGGAVETIADTSDDIEAAHQLQAELGEGPCLAALEGGDATYLVRDTRADERWPRWGRAAADIGFHSVISSTLETSTRRIGSLNVYARGVDAFDDDDAAVISWLATHASVAIANVTEREGLRTALSHRTVIGQAEGLLMSSFGIDADQAFAYLKRLSQDTNTKLVKIAAEIIENTDQLGRHEPAL</sequence>
<dbReference type="InterPro" id="IPR003018">
    <property type="entry name" value="GAF"/>
</dbReference>
<dbReference type="Gene3D" id="3.30.450.40">
    <property type="match status" value="1"/>
</dbReference>
<dbReference type="Pfam" id="PF13185">
    <property type="entry name" value="GAF_2"/>
    <property type="match status" value="1"/>
</dbReference>
<dbReference type="PIRSF" id="PIRSF036625">
    <property type="entry name" value="GAF_ANTAR"/>
    <property type="match status" value="1"/>
</dbReference>
<gene>
    <name evidence="6" type="ORF">FHP06_05160</name>
</gene>
<evidence type="ECO:0000313" key="7">
    <source>
        <dbReference type="Proteomes" id="UP000321571"/>
    </source>
</evidence>
<dbReference type="InterPro" id="IPR029016">
    <property type="entry name" value="GAF-like_dom_sf"/>
</dbReference>
<evidence type="ECO:0000256" key="2">
    <source>
        <dbReference type="ARBA" id="ARBA00022777"/>
    </source>
</evidence>
<feature type="domain" description="ANTAR" evidence="5">
    <location>
        <begin position="155"/>
        <end position="216"/>
    </location>
</feature>
<dbReference type="GO" id="GO:0016301">
    <property type="term" value="F:kinase activity"/>
    <property type="evidence" value="ECO:0007669"/>
    <property type="project" value="UniProtKB-KW"/>
</dbReference>